<protein>
    <submittedName>
        <fullName evidence="2">Uncharacterized protein</fullName>
    </submittedName>
</protein>
<dbReference type="Proteomes" id="UP000007015">
    <property type="component" value="Chromosome 3"/>
</dbReference>
<accession>A2XC20</accession>
<proteinExistence type="predicted"/>
<evidence type="ECO:0000256" key="1">
    <source>
        <dbReference type="SAM" id="Phobius"/>
    </source>
</evidence>
<evidence type="ECO:0000313" key="2">
    <source>
        <dbReference type="EMBL" id="EAY88380.1"/>
    </source>
</evidence>
<organism evidence="2 3">
    <name type="scientific">Oryza sativa subsp. indica</name>
    <name type="common">Rice</name>
    <dbReference type="NCBI Taxonomy" id="39946"/>
    <lineage>
        <taxon>Eukaryota</taxon>
        <taxon>Viridiplantae</taxon>
        <taxon>Streptophyta</taxon>
        <taxon>Embryophyta</taxon>
        <taxon>Tracheophyta</taxon>
        <taxon>Spermatophyta</taxon>
        <taxon>Magnoliopsida</taxon>
        <taxon>Liliopsida</taxon>
        <taxon>Poales</taxon>
        <taxon>Poaceae</taxon>
        <taxon>BOP clade</taxon>
        <taxon>Oryzoideae</taxon>
        <taxon>Oryzeae</taxon>
        <taxon>Oryzinae</taxon>
        <taxon>Oryza</taxon>
        <taxon>Oryza sativa</taxon>
    </lineage>
</organism>
<keyword evidence="1" id="KW-0472">Membrane</keyword>
<feature type="transmembrane region" description="Helical" evidence="1">
    <location>
        <begin position="30"/>
        <end position="48"/>
    </location>
</feature>
<dbReference type="HOGENOM" id="CLU_1878850_0_0_1"/>
<name>A2XC20_ORYSI</name>
<keyword evidence="3" id="KW-1185">Reference proteome</keyword>
<keyword evidence="1" id="KW-1133">Transmembrane helix</keyword>
<dbReference type="EMBL" id="CM000128">
    <property type="protein sequence ID" value="EAY88380.1"/>
    <property type="molecule type" value="Genomic_DNA"/>
</dbReference>
<dbReference type="Gramene" id="BGIOSGA011528-TA">
    <property type="protein sequence ID" value="BGIOSGA011528-PA"/>
    <property type="gene ID" value="BGIOSGA011528"/>
</dbReference>
<sequence length="136" mass="14315">MATADEVGGGGGGGGAGVGAGDQVRRAKTAALFLAAVALPCLVLYRAAVSPAGLFLRPAALPAPPRGDVDPVMYRNMRNDLECKGYRCNRWIRSTHMEVVWKFGLICSSVIMMSVMSLAAAATPQSLERSHCFTSN</sequence>
<evidence type="ECO:0000313" key="3">
    <source>
        <dbReference type="Proteomes" id="UP000007015"/>
    </source>
</evidence>
<dbReference type="AlphaFoldDB" id="A2XC20"/>
<keyword evidence="1" id="KW-0812">Transmembrane</keyword>
<feature type="transmembrane region" description="Helical" evidence="1">
    <location>
        <begin position="99"/>
        <end position="121"/>
    </location>
</feature>
<reference evidence="2 3" key="1">
    <citation type="journal article" date="2005" name="PLoS Biol.">
        <title>The genomes of Oryza sativa: a history of duplications.</title>
        <authorList>
            <person name="Yu J."/>
            <person name="Wang J."/>
            <person name="Lin W."/>
            <person name="Li S."/>
            <person name="Li H."/>
            <person name="Zhou J."/>
            <person name="Ni P."/>
            <person name="Dong W."/>
            <person name="Hu S."/>
            <person name="Zeng C."/>
            <person name="Zhang J."/>
            <person name="Zhang Y."/>
            <person name="Li R."/>
            <person name="Xu Z."/>
            <person name="Li S."/>
            <person name="Li X."/>
            <person name="Zheng H."/>
            <person name="Cong L."/>
            <person name="Lin L."/>
            <person name="Yin J."/>
            <person name="Geng J."/>
            <person name="Li G."/>
            <person name="Shi J."/>
            <person name="Liu J."/>
            <person name="Lv H."/>
            <person name="Li J."/>
            <person name="Wang J."/>
            <person name="Deng Y."/>
            <person name="Ran L."/>
            <person name="Shi X."/>
            <person name="Wang X."/>
            <person name="Wu Q."/>
            <person name="Li C."/>
            <person name="Ren X."/>
            <person name="Wang J."/>
            <person name="Wang X."/>
            <person name="Li D."/>
            <person name="Liu D."/>
            <person name="Zhang X."/>
            <person name="Ji Z."/>
            <person name="Zhao W."/>
            <person name="Sun Y."/>
            <person name="Zhang Z."/>
            <person name="Bao J."/>
            <person name="Han Y."/>
            <person name="Dong L."/>
            <person name="Ji J."/>
            <person name="Chen P."/>
            <person name="Wu S."/>
            <person name="Liu J."/>
            <person name="Xiao Y."/>
            <person name="Bu D."/>
            <person name="Tan J."/>
            <person name="Yang L."/>
            <person name="Ye C."/>
            <person name="Zhang J."/>
            <person name="Xu J."/>
            <person name="Zhou Y."/>
            <person name="Yu Y."/>
            <person name="Zhang B."/>
            <person name="Zhuang S."/>
            <person name="Wei H."/>
            <person name="Liu B."/>
            <person name="Lei M."/>
            <person name="Yu H."/>
            <person name="Li Y."/>
            <person name="Xu H."/>
            <person name="Wei S."/>
            <person name="He X."/>
            <person name="Fang L."/>
            <person name="Zhang Z."/>
            <person name="Zhang Y."/>
            <person name="Huang X."/>
            <person name="Su Z."/>
            <person name="Tong W."/>
            <person name="Li J."/>
            <person name="Tong Z."/>
            <person name="Li S."/>
            <person name="Ye J."/>
            <person name="Wang L."/>
            <person name="Fang L."/>
            <person name="Lei T."/>
            <person name="Chen C."/>
            <person name="Chen H."/>
            <person name="Xu Z."/>
            <person name="Li H."/>
            <person name="Huang H."/>
            <person name="Zhang F."/>
            <person name="Xu H."/>
            <person name="Li N."/>
            <person name="Zhao C."/>
            <person name="Li S."/>
            <person name="Dong L."/>
            <person name="Huang Y."/>
            <person name="Li L."/>
            <person name="Xi Y."/>
            <person name="Qi Q."/>
            <person name="Li W."/>
            <person name="Zhang B."/>
            <person name="Hu W."/>
            <person name="Zhang Y."/>
            <person name="Tian X."/>
            <person name="Jiao Y."/>
            <person name="Liang X."/>
            <person name="Jin J."/>
            <person name="Gao L."/>
            <person name="Zheng W."/>
            <person name="Hao B."/>
            <person name="Liu S."/>
            <person name="Wang W."/>
            <person name="Yuan L."/>
            <person name="Cao M."/>
            <person name="McDermott J."/>
            <person name="Samudrala R."/>
            <person name="Wang J."/>
            <person name="Wong G.K."/>
            <person name="Yang H."/>
        </authorList>
    </citation>
    <scope>NUCLEOTIDE SEQUENCE [LARGE SCALE GENOMIC DNA]</scope>
    <source>
        <strain evidence="3">cv. 93-11</strain>
    </source>
</reference>
<gene>
    <name evidence="2" type="ORF">OsI_09838</name>
</gene>